<gene>
    <name evidence="5" type="primary">c9h5orf34</name>
</gene>
<dbReference type="CTD" id="115200415"/>
<dbReference type="Ensembl" id="ENSMMDT00005000790.1">
    <property type="protein sequence ID" value="ENSMMDP00005000774.1"/>
    <property type="gene ID" value="ENSMMDG00005000491.1"/>
</dbReference>
<sequence>MAVSASVSLMIIYEDEAVDVHYADGSRLQLSPCGSEFMLLKAPDPSGHPLQGAQTVRQRTRFTISTYKELLIAALVFRNKYATRPYLPEELIPADHRKPFFSIDSDVEWPEPSSCHAEFGPGGETIISSVEGRATLTLSSSGEDFSVELGCSLSRPGSQHQREPGHVGQPDGRAVSQRDKAGCLQATDDETSEVQRRRTRNKEPIRARSCSPQMNGHGPAQSKPEDIYQSTTVVQHHSCCDVAPLWRYPLSLALHHWSHRLSKPLADIGAEGATDCSQAHRRINMTDVPSEERKSHLPEALPLSCPSPHQHRWKFKDPLAKSEEPLDQDLPRELVKVMWCQGVTYRILNEAISVIEVSPGDGSVIRSNGALNSYFTHHKRELCAGQVKEVTYHLNSLPPDVPGQLYSVASIMKRASRILTCYNQARLSLKLPVTPSCLQQDRHFSVPVISNENPRSSPPLDHQVSQTAQSRANLVAVELEKIKRFNFLLEHSSLLKSEMRSPELGCRSTEGESRGEAVNESCIADALQRTSKAIQDIDALLSATTLT</sequence>
<evidence type="ECO:0000313" key="5">
    <source>
        <dbReference type="Ensembl" id="ENSMMDP00005000774.1"/>
    </source>
</evidence>
<dbReference type="PANTHER" id="PTHR34531">
    <property type="entry name" value="ZGC:153352"/>
    <property type="match status" value="1"/>
</dbReference>
<dbReference type="Pfam" id="PF22833">
    <property type="entry name" value="C5orf34_2nd"/>
    <property type="match status" value="1"/>
</dbReference>
<feature type="domain" description="C5orf34-like" evidence="4">
    <location>
        <begin position="335"/>
        <end position="419"/>
    </location>
</feature>
<dbReference type="Pfam" id="PF15025">
    <property type="entry name" value="C5orf34-like_N"/>
    <property type="match status" value="1"/>
</dbReference>
<dbReference type="AlphaFoldDB" id="A0A667WK08"/>
<keyword evidence="6" id="KW-1185">Reference proteome</keyword>
<dbReference type="PANTHER" id="PTHR34531:SF1">
    <property type="entry name" value="CHROMOSOME 5 OPEN READING FRAME 34"/>
    <property type="match status" value="1"/>
</dbReference>
<reference evidence="5" key="2">
    <citation type="submission" date="2025-08" db="UniProtKB">
        <authorList>
            <consortium name="Ensembl"/>
        </authorList>
    </citation>
    <scope>IDENTIFICATION</scope>
</reference>
<dbReference type="InterPro" id="IPR053899">
    <property type="entry name" value="C5orf34-like_2nd"/>
</dbReference>
<organism evidence="5 6">
    <name type="scientific">Myripristis murdjan</name>
    <name type="common">pinecone soldierfish</name>
    <dbReference type="NCBI Taxonomy" id="586833"/>
    <lineage>
        <taxon>Eukaryota</taxon>
        <taxon>Metazoa</taxon>
        <taxon>Chordata</taxon>
        <taxon>Craniata</taxon>
        <taxon>Vertebrata</taxon>
        <taxon>Euteleostomi</taxon>
        <taxon>Actinopterygii</taxon>
        <taxon>Neopterygii</taxon>
        <taxon>Teleostei</taxon>
        <taxon>Neoteleostei</taxon>
        <taxon>Acanthomorphata</taxon>
        <taxon>Holocentriformes</taxon>
        <taxon>Holocentridae</taxon>
        <taxon>Myripristis</taxon>
    </lineage>
</organism>
<dbReference type="InterPro" id="IPR053901">
    <property type="entry name" value="C5orf34-like"/>
</dbReference>
<proteinExistence type="predicted"/>
<dbReference type="Pfam" id="PF22834">
    <property type="entry name" value="Polo_box_4"/>
    <property type="match status" value="1"/>
</dbReference>
<feature type="compositionally biased region" description="Basic and acidic residues" evidence="1">
    <location>
        <begin position="193"/>
        <end position="206"/>
    </location>
</feature>
<evidence type="ECO:0000259" key="3">
    <source>
        <dbReference type="Pfam" id="PF22833"/>
    </source>
</evidence>
<protein>
    <submittedName>
        <fullName evidence="5">Zgc:153352</fullName>
    </submittedName>
</protein>
<dbReference type="Proteomes" id="UP000472263">
    <property type="component" value="Chromosome 9"/>
</dbReference>
<evidence type="ECO:0000313" key="6">
    <source>
        <dbReference type="Proteomes" id="UP000472263"/>
    </source>
</evidence>
<dbReference type="OrthoDB" id="75908at2759"/>
<feature type="domain" description="C5orf34-like N-terminal" evidence="2">
    <location>
        <begin position="10"/>
        <end position="79"/>
    </location>
</feature>
<dbReference type="GeneTree" id="ENSGT00500000044987"/>
<dbReference type="InParanoid" id="A0A667WK08"/>
<reference evidence="5" key="3">
    <citation type="submission" date="2025-09" db="UniProtKB">
        <authorList>
            <consortium name="Ensembl"/>
        </authorList>
    </citation>
    <scope>IDENTIFICATION</scope>
</reference>
<dbReference type="InterPro" id="IPR027830">
    <property type="entry name" value="C5orf34-like_N"/>
</dbReference>
<feature type="region of interest" description="Disordered" evidence="1">
    <location>
        <begin position="151"/>
        <end position="224"/>
    </location>
</feature>
<name>A0A667WK08_9TELE</name>
<dbReference type="GeneID" id="115364658"/>
<evidence type="ECO:0000259" key="2">
    <source>
        <dbReference type="Pfam" id="PF15025"/>
    </source>
</evidence>
<accession>A0A667WK08</accession>
<reference evidence="5" key="1">
    <citation type="submission" date="2019-06" db="EMBL/GenBank/DDBJ databases">
        <authorList>
            <consortium name="Wellcome Sanger Institute Data Sharing"/>
        </authorList>
    </citation>
    <scope>NUCLEOTIDE SEQUENCE [LARGE SCALE GENOMIC DNA]</scope>
</reference>
<dbReference type="RefSeq" id="XP_029915046.1">
    <property type="nucleotide sequence ID" value="XM_030059186.1"/>
</dbReference>
<dbReference type="InterPro" id="IPR053900">
    <property type="entry name" value="C5orf34-like_dom"/>
</dbReference>
<evidence type="ECO:0000256" key="1">
    <source>
        <dbReference type="SAM" id="MobiDB-lite"/>
    </source>
</evidence>
<evidence type="ECO:0000259" key="4">
    <source>
        <dbReference type="Pfam" id="PF22834"/>
    </source>
</evidence>
<feature type="domain" description="C5orf34-like second" evidence="3">
    <location>
        <begin position="122"/>
        <end position="253"/>
    </location>
</feature>